<dbReference type="PANTHER" id="PTHR30290">
    <property type="entry name" value="PERIPLASMIC BINDING COMPONENT OF ABC TRANSPORTER"/>
    <property type="match status" value="1"/>
</dbReference>
<gene>
    <name evidence="6" type="ORF">FVP33_12815</name>
</gene>
<dbReference type="Gene3D" id="3.90.76.10">
    <property type="entry name" value="Dipeptide-binding Protein, Domain 1"/>
    <property type="match status" value="1"/>
</dbReference>
<keyword evidence="3 4" id="KW-0732">Signal</keyword>
<dbReference type="Gene3D" id="3.40.190.10">
    <property type="entry name" value="Periplasmic binding protein-like II"/>
    <property type="match status" value="1"/>
</dbReference>
<dbReference type="AlphaFoldDB" id="A0A5C8UP32"/>
<dbReference type="RefSeq" id="WP_147784046.1">
    <property type="nucleotide sequence ID" value="NZ_VRMG01000008.1"/>
</dbReference>
<dbReference type="GO" id="GO:1904680">
    <property type="term" value="F:peptide transmembrane transporter activity"/>
    <property type="evidence" value="ECO:0007669"/>
    <property type="project" value="TreeGrafter"/>
</dbReference>
<dbReference type="EMBL" id="VRMG01000008">
    <property type="protein sequence ID" value="TXN30003.1"/>
    <property type="molecule type" value="Genomic_DNA"/>
</dbReference>
<dbReference type="PIRSF" id="PIRSF002741">
    <property type="entry name" value="MppA"/>
    <property type="match status" value="1"/>
</dbReference>
<feature type="domain" description="Solute-binding protein family 5" evidence="5">
    <location>
        <begin position="89"/>
        <end position="456"/>
    </location>
</feature>
<comment type="caution">
    <text evidence="6">The sequence shown here is derived from an EMBL/GenBank/DDBJ whole genome shotgun (WGS) entry which is preliminary data.</text>
</comment>
<dbReference type="Gene3D" id="3.10.105.10">
    <property type="entry name" value="Dipeptide-binding Protein, Domain 3"/>
    <property type="match status" value="1"/>
</dbReference>
<evidence type="ECO:0000256" key="3">
    <source>
        <dbReference type="ARBA" id="ARBA00022729"/>
    </source>
</evidence>
<accession>A0A5C8UP32</accession>
<dbReference type="InterPro" id="IPR030678">
    <property type="entry name" value="Peptide/Ni-bd"/>
</dbReference>
<keyword evidence="7" id="KW-1185">Reference proteome</keyword>
<keyword evidence="2" id="KW-0813">Transport</keyword>
<evidence type="ECO:0000313" key="7">
    <source>
        <dbReference type="Proteomes" id="UP000321379"/>
    </source>
</evidence>
<dbReference type="InterPro" id="IPR039424">
    <property type="entry name" value="SBP_5"/>
</dbReference>
<dbReference type="GO" id="GO:0043190">
    <property type="term" value="C:ATP-binding cassette (ABC) transporter complex"/>
    <property type="evidence" value="ECO:0007669"/>
    <property type="project" value="InterPro"/>
</dbReference>
<dbReference type="InterPro" id="IPR000914">
    <property type="entry name" value="SBP_5_dom"/>
</dbReference>
<dbReference type="GO" id="GO:0015833">
    <property type="term" value="P:peptide transport"/>
    <property type="evidence" value="ECO:0007669"/>
    <property type="project" value="TreeGrafter"/>
</dbReference>
<evidence type="ECO:0000256" key="4">
    <source>
        <dbReference type="SAM" id="SignalP"/>
    </source>
</evidence>
<dbReference type="GO" id="GO:0042597">
    <property type="term" value="C:periplasmic space"/>
    <property type="evidence" value="ECO:0007669"/>
    <property type="project" value="UniProtKB-ARBA"/>
</dbReference>
<dbReference type="Pfam" id="PF00496">
    <property type="entry name" value="SBP_bac_5"/>
    <property type="match status" value="1"/>
</dbReference>
<sequence length="535" mass="56310">MNSTSATRRWASAIALASGAALVLSACSAAGPTATSAQLTDTGAAIANVTVALPGSLSNLYPGTEAGILNYYIASISQEGLVSVDANGKIQPGLAKSWKQPDPLTYVYTLRSDAKFQDGNPVTAADVVFSIEQAEDATVSPGVSFSLAGVASATATGEHEVTVKLTAPDAAFITTLSTAGALFVTEKSFWEANKGKVGTSAALIMGTGPYKVTSFSPDSSVTLERVNTWWGTLPKTKTITVKFIPDENTRFLAAKKGEIDVAFNVPLAETRQWEALKNMRVEYANDLSYVGLNFDTRIAPFDDPKVREAIAYSVDKAATVKSLLRGHGEVATAMMTPESLSKAYSTTEAHAKLAAIPQYTFDLKKAKAAIAASTHPSGFTAEFVYPATGPQLGTAAQALAANLAKIGITLNVKEVPIEQWLATIGDGKHGVGYMWYFSTTGDPAEVPTYLLGAGNISGYSNAKVTSLLTQASATQDPAARVALLIKAETQQAKDVINVPLWWGQSATAFSSTLGIKKVSAFAFLSSWPTTLYRGK</sequence>
<evidence type="ECO:0000313" key="6">
    <source>
        <dbReference type="EMBL" id="TXN30003.1"/>
    </source>
</evidence>
<dbReference type="Proteomes" id="UP000321379">
    <property type="component" value="Unassembled WGS sequence"/>
</dbReference>
<protein>
    <submittedName>
        <fullName evidence="6">ABC transporter substrate-binding protein</fullName>
    </submittedName>
</protein>
<feature type="chain" id="PRO_5022835189" evidence="4">
    <location>
        <begin position="30"/>
        <end position="535"/>
    </location>
</feature>
<evidence type="ECO:0000256" key="2">
    <source>
        <dbReference type="ARBA" id="ARBA00022448"/>
    </source>
</evidence>
<comment type="similarity">
    <text evidence="1">Belongs to the bacterial solute-binding protein 5 family.</text>
</comment>
<proteinExistence type="inferred from homology"/>
<name>A0A5C8UP32_9MICO</name>
<organism evidence="6 7">
    <name type="scientific">Lacisediminihabitans profunda</name>
    <dbReference type="NCBI Taxonomy" id="2594790"/>
    <lineage>
        <taxon>Bacteria</taxon>
        <taxon>Bacillati</taxon>
        <taxon>Actinomycetota</taxon>
        <taxon>Actinomycetes</taxon>
        <taxon>Micrococcales</taxon>
        <taxon>Microbacteriaceae</taxon>
        <taxon>Lacisediminihabitans</taxon>
    </lineage>
</organism>
<evidence type="ECO:0000256" key="1">
    <source>
        <dbReference type="ARBA" id="ARBA00005695"/>
    </source>
</evidence>
<dbReference type="CDD" id="cd00995">
    <property type="entry name" value="PBP2_NikA_DppA_OppA_like"/>
    <property type="match status" value="1"/>
</dbReference>
<dbReference type="PANTHER" id="PTHR30290:SF9">
    <property type="entry name" value="OLIGOPEPTIDE-BINDING PROTEIN APPA"/>
    <property type="match status" value="1"/>
</dbReference>
<feature type="signal peptide" evidence="4">
    <location>
        <begin position="1"/>
        <end position="29"/>
    </location>
</feature>
<evidence type="ECO:0000259" key="5">
    <source>
        <dbReference type="Pfam" id="PF00496"/>
    </source>
</evidence>
<reference evidence="6 7" key="1">
    <citation type="submission" date="2019-08" db="EMBL/GenBank/DDBJ databases">
        <title>Bacterial whole genome sequence for Glaciihabitans sp. CHu50b-6-2.</title>
        <authorList>
            <person name="Jin L."/>
        </authorList>
    </citation>
    <scope>NUCLEOTIDE SEQUENCE [LARGE SCALE GENOMIC DNA]</scope>
    <source>
        <strain evidence="6 7">CHu50b-6-2</strain>
    </source>
</reference>
<dbReference type="SUPFAM" id="SSF53850">
    <property type="entry name" value="Periplasmic binding protein-like II"/>
    <property type="match status" value="1"/>
</dbReference>